<evidence type="ECO:0000256" key="8">
    <source>
        <dbReference type="SAM" id="MobiDB-lite"/>
    </source>
</evidence>
<dbReference type="InterPro" id="IPR017853">
    <property type="entry name" value="GH"/>
</dbReference>
<name>A0A3R7D1C6_9STRA</name>
<feature type="domain" description="Tyrosine specific protein phosphatases" evidence="10">
    <location>
        <begin position="558"/>
        <end position="627"/>
    </location>
</feature>
<keyword evidence="3" id="KW-0904">Protein phosphatase</keyword>
<evidence type="ECO:0000256" key="5">
    <source>
        <dbReference type="ARBA" id="ARBA00023277"/>
    </source>
</evidence>
<dbReference type="Pfam" id="PF00150">
    <property type="entry name" value="Cellulase"/>
    <property type="match status" value="1"/>
</dbReference>
<dbReference type="SMART" id="SM00195">
    <property type="entry name" value="DSPc"/>
    <property type="match status" value="1"/>
</dbReference>
<sequence length="1123" mass="124810">MWPGLLLLFLVLGGAIAGITLGAKSYRETSQKRAADYLAAERARRAIRTGVDDPASPNNGTTVYEIATFLAANKFNVVRLPVSITHILANTAPRKDLVNLEENRAIDMSTYMSALGSIIKALAYRNIGVLISMHTLTPEVSGGTWFDDSLGITKEKFLQSIDTLTKAFCGPNYWNVVGIDLKNEPHTSTWTAFADGAEIIGNRMHKGCSNWLAFVEGTNIETHSTTIGGVLREYGDWWGGGLQGVKTKRVKLGLPNKVVYAPHYYNSGVYPQSYFYGPGKSELSDADLRQRVSETATDMFGYIAADKQEALVLGEFAGLYATDAHPLKTTKRTTDFLIEVMLRDGYAGGFMWSLNPESTYQYNPNGPASFTEGLLKDDWRSANTEFVKGMAALDKLPSLQMLPCVLSIEHDLDEFSASKTSYLCLYELLVVAKNIHMTMAAPAKEQTSPPWNPPDHWDDVDKLGDAIPMGTSAGTLAKLVAARVPLDAKYTTPEGEQWTPSHLLEECQARKLAVNMVIDLTNTFKYYDGIAEFQAKGVEYVKIKVEGFADVPKEDIVQRFITVLSTWEHKLKQRKTEVVSEDEMTPVVIVHCTHGLNRTGYLVARYLIATRGISVKEALATFTAARPPGLIKHMYVKTLYNMFDQGGDIVLPTLPHWALHKYDRSKNELAAANNMPRIASTQPFDRKQHRLNESNLRRPPANWTDPPRMGDVVADSPFLPMRTLLDDSFDHGADPWTPDVFVAEQALRGHDVRLVVDLTNTTKYYNGPSAFAIHGIQYEKFALEGFSAAPSTASVAAFLDLVDAFEKTHPNAGHLALHCTHGLNRTGYLVACYLITRKNYSVQAALDAFATARPPGLIKFLYIDALHRMYSHGISTDNIKYPALPPWASKKYAKRATPPQSRTSTRRLWPPPSHWATTLPHGNWITVRRSEDVPIPVDAASATDALGGAHGTRTHKQAIEPTMRTLHLLPMKAMLDDRFDSDGSWTPHSFVSFVESGGGGPVHGVVSFCERNAYYTDDHLPSTLRRTYLPIRSGHVPHQSDVDAFYRVLDLWHGEVGRDMDLRVALHCSVGSRTGFYAIQCLVDFAHHTVDEAKAIYEAAWPPGFITKSFLKNLYFVERKNQM</sequence>
<dbReference type="FunFam" id="3.90.190.10:FF:000256">
    <property type="entry name" value="mRNA capping enzyme, C-terminal domain containing protein"/>
    <property type="match status" value="1"/>
</dbReference>
<feature type="chain" id="PRO_5018648055" description="Tyrosine specific protein phosphatases domain-containing protein" evidence="9">
    <location>
        <begin position="18"/>
        <end position="1123"/>
    </location>
</feature>
<keyword evidence="6" id="KW-0326">Glycosidase</keyword>
<keyword evidence="4" id="KW-0136">Cellulose degradation</keyword>
<dbReference type="PANTHER" id="PTHR35923:SF2">
    <property type="entry name" value="ENDOGLUCANASE"/>
    <property type="match status" value="1"/>
</dbReference>
<keyword evidence="2" id="KW-0378">Hydrolase</keyword>
<dbReference type="PROSITE" id="PS00383">
    <property type="entry name" value="TYR_PHOSPHATASE_1"/>
    <property type="match status" value="2"/>
</dbReference>
<organism evidence="11 12">
    <name type="scientific">Aphanomyces invadans</name>
    <dbReference type="NCBI Taxonomy" id="157072"/>
    <lineage>
        <taxon>Eukaryota</taxon>
        <taxon>Sar</taxon>
        <taxon>Stramenopiles</taxon>
        <taxon>Oomycota</taxon>
        <taxon>Saprolegniomycetes</taxon>
        <taxon>Saprolegniales</taxon>
        <taxon>Verrucalvaceae</taxon>
        <taxon>Aphanomyces</taxon>
    </lineage>
</organism>
<keyword evidence="5" id="KW-0119">Carbohydrate metabolism</keyword>
<comment type="similarity">
    <text evidence="1">Belongs to the glycosyl hydrolase 5 (cellulase A) family.</text>
</comment>
<evidence type="ECO:0000259" key="10">
    <source>
        <dbReference type="PROSITE" id="PS50056"/>
    </source>
</evidence>
<keyword evidence="7" id="KW-0624">Polysaccharide degradation</keyword>
<dbReference type="InterPro" id="IPR029021">
    <property type="entry name" value="Prot-tyrosine_phosphatase-like"/>
</dbReference>
<accession>A0A3R7D1C6</accession>
<dbReference type="Proteomes" id="UP000285060">
    <property type="component" value="Unassembled WGS sequence"/>
</dbReference>
<dbReference type="GO" id="GO:0004553">
    <property type="term" value="F:hydrolase activity, hydrolyzing O-glycosyl compounds"/>
    <property type="evidence" value="ECO:0007669"/>
    <property type="project" value="InterPro"/>
</dbReference>
<dbReference type="EMBL" id="QUSY01000322">
    <property type="protein sequence ID" value="RHY30401.1"/>
    <property type="molecule type" value="Genomic_DNA"/>
</dbReference>
<feature type="signal peptide" evidence="9">
    <location>
        <begin position="1"/>
        <end position="17"/>
    </location>
</feature>
<evidence type="ECO:0000256" key="4">
    <source>
        <dbReference type="ARBA" id="ARBA00023001"/>
    </source>
</evidence>
<dbReference type="GO" id="GO:0030245">
    <property type="term" value="P:cellulose catabolic process"/>
    <property type="evidence" value="ECO:0007669"/>
    <property type="project" value="UniProtKB-KW"/>
</dbReference>
<feature type="region of interest" description="Disordered" evidence="8">
    <location>
        <begin position="892"/>
        <end position="912"/>
    </location>
</feature>
<evidence type="ECO:0000256" key="7">
    <source>
        <dbReference type="ARBA" id="ARBA00023326"/>
    </source>
</evidence>
<dbReference type="Gene3D" id="3.20.20.80">
    <property type="entry name" value="Glycosidases"/>
    <property type="match status" value="1"/>
</dbReference>
<dbReference type="SUPFAM" id="SSF51445">
    <property type="entry name" value="(Trans)glycosidases"/>
    <property type="match status" value="1"/>
</dbReference>
<keyword evidence="9" id="KW-0732">Signal</keyword>
<reference evidence="11 12" key="1">
    <citation type="submission" date="2018-08" db="EMBL/GenBank/DDBJ databases">
        <title>Aphanomyces genome sequencing and annotation.</title>
        <authorList>
            <person name="Minardi D."/>
            <person name="Oidtmann B."/>
            <person name="Van Der Giezen M."/>
            <person name="Studholme D.J."/>
        </authorList>
    </citation>
    <scope>NUCLEOTIDE SEQUENCE [LARGE SCALE GENOMIC DNA]</scope>
    <source>
        <strain evidence="11 12">NJM0002</strain>
    </source>
</reference>
<dbReference type="PROSITE" id="PS50056">
    <property type="entry name" value="TYR_PHOSPHATASE_2"/>
    <property type="match status" value="2"/>
</dbReference>
<gene>
    <name evidence="11" type="ORF">DYB32_004355</name>
</gene>
<dbReference type="InterPro" id="IPR000340">
    <property type="entry name" value="Dual-sp_phosphatase_cat-dom"/>
</dbReference>
<dbReference type="Pfam" id="PF00782">
    <property type="entry name" value="DSPc"/>
    <property type="match status" value="2"/>
</dbReference>
<dbReference type="InterPro" id="IPR000387">
    <property type="entry name" value="Tyr_Pase_dom"/>
</dbReference>
<keyword evidence="12" id="KW-1185">Reference proteome</keyword>
<dbReference type="InterPro" id="IPR016130">
    <property type="entry name" value="Tyr_Pase_AS"/>
</dbReference>
<feature type="domain" description="Tyrosine specific protein phosphatases" evidence="10">
    <location>
        <begin position="796"/>
        <end position="854"/>
    </location>
</feature>
<protein>
    <recommendedName>
        <fullName evidence="10">Tyrosine specific protein phosphatases domain-containing protein</fullName>
    </recommendedName>
</protein>
<evidence type="ECO:0000313" key="12">
    <source>
        <dbReference type="Proteomes" id="UP000285060"/>
    </source>
</evidence>
<dbReference type="GO" id="GO:0004721">
    <property type="term" value="F:phosphoprotein phosphatase activity"/>
    <property type="evidence" value="ECO:0007669"/>
    <property type="project" value="UniProtKB-KW"/>
</dbReference>
<dbReference type="SUPFAM" id="SSF52799">
    <property type="entry name" value="(Phosphotyrosine protein) phosphatases II"/>
    <property type="match status" value="3"/>
</dbReference>
<evidence type="ECO:0000256" key="1">
    <source>
        <dbReference type="ARBA" id="ARBA00005641"/>
    </source>
</evidence>
<dbReference type="Gene3D" id="3.90.190.10">
    <property type="entry name" value="Protein tyrosine phosphatase superfamily"/>
    <property type="match status" value="3"/>
</dbReference>
<dbReference type="PROSITE" id="PS00659">
    <property type="entry name" value="GLYCOSYL_HYDROL_F5"/>
    <property type="match status" value="1"/>
</dbReference>
<evidence type="ECO:0000256" key="9">
    <source>
        <dbReference type="SAM" id="SignalP"/>
    </source>
</evidence>
<dbReference type="VEuPathDB" id="FungiDB:H310_14101"/>
<dbReference type="PANTHER" id="PTHR35923">
    <property type="entry name" value="MAJOR EXTRACELLULAR ENDOGLUCANASE"/>
    <property type="match status" value="1"/>
</dbReference>
<comment type="caution">
    <text evidence="11">The sequence shown here is derived from an EMBL/GenBank/DDBJ whole genome shotgun (WGS) entry which is preliminary data.</text>
</comment>
<evidence type="ECO:0000256" key="6">
    <source>
        <dbReference type="ARBA" id="ARBA00023295"/>
    </source>
</evidence>
<feature type="non-terminal residue" evidence="11">
    <location>
        <position position="1123"/>
    </location>
</feature>
<evidence type="ECO:0000256" key="2">
    <source>
        <dbReference type="ARBA" id="ARBA00022801"/>
    </source>
</evidence>
<proteinExistence type="inferred from homology"/>
<evidence type="ECO:0000313" key="11">
    <source>
        <dbReference type="EMBL" id="RHY30401.1"/>
    </source>
</evidence>
<dbReference type="AlphaFoldDB" id="A0A3R7D1C6"/>
<dbReference type="VEuPathDB" id="FungiDB:H310_14100"/>
<evidence type="ECO:0000256" key="3">
    <source>
        <dbReference type="ARBA" id="ARBA00022912"/>
    </source>
</evidence>
<dbReference type="InterPro" id="IPR001547">
    <property type="entry name" value="Glyco_hydro_5"/>
</dbReference>
<dbReference type="InterPro" id="IPR020422">
    <property type="entry name" value="TYR_PHOSPHATASE_DUAL_dom"/>
</dbReference>
<dbReference type="InterPro" id="IPR018087">
    <property type="entry name" value="Glyco_hydro_5_CS"/>
</dbReference>